<keyword evidence="4" id="KW-0238">DNA-binding</keyword>
<dbReference type="InterPro" id="IPR036388">
    <property type="entry name" value="WH-like_DNA-bd_sf"/>
</dbReference>
<keyword evidence="9" id="KW-1185">Reference proteome</keyword>
<dbReference type="InterPro" id="IPR013324">
    <property type="entry name" value="RNA_pol_sigma_r3/r4-like"/>
</dbReference>
<dbReference type="AlphaFoldDB" id="A0A3S1B8P9"/>
<protein>
    <submittedName>
        <fullName evidence="8">RNA polymerase sigma factor</fullName>
    </submittedName>
</protein>
<evidence type="ECO:0000256" key="3">
    <source>
        <dbReference type="ARBA" id="ARBA00023082"/>
    </source>
</evidence>
<organism evidence="8 9">
    <name type="scientific">Paenibacillus zeisoli</name>
    <dbReference type="NCBI Taxonomy" id="2496267"/>
    <lineage>
        <taxon>Bacteria</taxon>
        <taxon>Bacillati</taxon>
        <taxon>Bacillota</taxon>
        <taxon>Bacilli</taxon>
        <taxon>Bacillales</taxon>
        <taxon>Paenibacillaceae</taxon>
        <taxon>Paenibacillus</taxon>
    </lineage>
</organism>
<dbReference type="Gene3D" id="1.10.10.10">
    <property type="entry name" value="Winged helix-like DNA-binding domain superfamily/Winged helix DNA-binding domain"/>
    <property type="match status" value="1"/>
</dbReference>
<feature type="domain" description="RNA polymerase sigma factor 70 region 4 type 2" evidence="7">
    <location>
        <begin position="143"/>
        <end position="195"/>
    </location>
</feature>
<dbReference type="InterPro" id="IPR013249">
    <property type="entry name" value="RNA_pol_sigma70_r4_t2"/>
</dbReference>
<comment type="caution">
    <text evidence="8">The sequence shown here is derived from an EMBL/GenBank/DDBJ whole genome shotgun (WGS) entry which is preliminary data.</text>
</comment>
<dbReference type="OrthoDB" id="9795666at2"/>
<dbReference type="SUPFAM" id="SSF88946">
    <property type="entry name" value="Sigma2 domain of RNA polymerase sigma factors"/>
    <property type="match status" value="1"/>
</dbReference>
<dbReference type="PANTHER" id="PTHR43133:SF8">
    <property type="entry name" value="RNA POLYMERASE SIGMA FACTOR HI_1459-RELATED"/>
    <property type="match status" value="1"/>
</dbReference>
<dbReference type="Pfam" id="PF04542">
    <property type="entry name" value="Sigma70_r2"/>
    <property type="match status" value="1"/>
</dbReference>
<dbReference type="CDD" id="cd06171">
    <property type="entry name" value="Sigma70_r4"/>
    <property type="match status" value="1"/>
</dbReference>
<dbReference type="Proteomes" id="UP000272464">
    <property type="component" value="Unassembled WGS sequence"/>
</dbReference>
<dbReference type="SUPFAM" id="SSF88659">
    <property type="entry name" value="Sigma3 and sigma4 domains of RNA polymerase sigma factors"/>
    <property type="match status" value="1"/>
</dbReference>
<evidence type="ECO:0000256" key="2">
    <source>
        <dbReference type="ARBA" id="ARBA00023015"/>
    </source>
</evidence>
<gene>
    <name evidence="8" type="ORF">EJP77_07080</name>
</gene>
<dbReference type="PANTHER" id="PTHR43133">
    <property type="entry name" value="RNA POLYMERASE ECF-TYPE SIGMA FACTO"/>
    <property type="match status" value="1"/>
</dbReference>
<dbReference type="NCBIfam" id="TIGR02937">
    <property type="entry name" value="sigma70-ECF"/>
    <property type="match status" value="1"/>
</dbReference>
<evidence type="ECO:0000259" key="6">
    <source>
        <dbReference type="Pfam" id="PF04542"/>
    </source>
</evidence>
<feature type="domain" description="RNA polymerase sigma-70 region 2" evidence="6">
    <location>
        <begin position="57"/>
        <end position="116"/>
    </location>
</feature>
<name>A0A3S1B8P9_9BACL</name>
<dbReference type="GO" id="GO:0016987">
    <property type="term" value="F:sigma factor activity"/>
    <property type="evidence" value="ECO:0007669"/>
    <property type="project" value="UniProtKB-KW"/>
</dbReference>
<dbReference type="Pfam" id="PF08281">
    <property type="entry name" value="Sigma70_r4_2"/>
    <property type="match status" value="1"/>
</dbReference>
<accession>A0A3S1B8P9</accession>
<dbReference type="EMBL" id="RZNX01000002">
    <property type="protein sequence ID" value="RUT33405.1"/>
    <property type="molecule type" value="Genomic_DNA"/>
</dbReference>
<evidence type="ECO:0000256" key="5">
    <source>
        <dbReference type="ARBA" id="ARBA00023163"/>
    </source>
</evidence>
<evidence type="ECO:0000256" key="1">
    <source>
        <dbReference type="ARBA" id="ARBA00010641"/>
    </source>
</evidence>
<dbReference type="GO" id="GO:0006352">
    <property type="term" value="P:DNA-templated transcription initiation"/>
    <property type="evidence" value="ECO:0007669"/>
    <property type="project" value="InterPro"/>
</dbReference>
<keyword evidence="5" id="KW-0804">Transcription</keyword>
<evidence type="ECO:0000313" key="8">
    <source>
        <dbReference type="EMBL" id="RUT33405.1"/>
    </source>
</evidence>
<reference evidence="8 9" key="1">
    <citation type="submission" date="2018-12" db="EMBL/GenBank/DDBJ databases">
        <authorList>
            <person name="Sun L."/>
            <person name="Chen Z."/>
        </authorList>
    </citation>
    <scope>NUCLEOTIDE SEQUENCE [LARGE SCALE GENOMIC DNA]</scope>
    <source>
        <strain evidence="8 9">3-5-3</strain>
    </source>
</reference>
<dbReference type="InterPro" id="IPR039425">
    <property type="entry name" value="RNA_pol_sigma-70-like"/>
</dbReference>
<dbReference type="InterPro" id="IPR014284">
    <property type="entry name" value="RNA_pol_sigma-70_dom"/>
</dbReference>
<comment type="similarity">
    <text evidence="1">Belongs to the sigma-70 factor family. ECF subfamily.</text>
</comment>
<sequence length="207" mass="24496">MPGKSRVLTVFLSDRRVRKVNFRENCILFTIYHRYSAGRREEMTPAQREWTQNQMNKMHSYLVKLGAVSEDAKDIVQDTFYKAFLYEDSIQPDKMSAWLFKVAIHAYYDLCRRSKRQAALPSLEELASTELLPEEWLTSQEDRQEVQEVLEKLSPVHKQVLELRYKHEMSYKEIGESLDLKPNNVKTYLSRAKKQFAKIYGRLGKHE</sequence>
<dbReference type="Gene3D" id="1.10.1740.10">
    <property type="match status" value="1"/>
</dbReference>
<dbReference type="GO" id="GO:0003677">
    <property type="term" value="F:DNA binding"/>
    <property type="evidence" value="ECO:0007669"/>
    <property type="project" value="UniProtKB-KW"/>
</dbReference>
<proteinExistence type="inferred from homology"/>
<dbReference type="InterPro" id="IPR007627">
    <property type="entry name" value="RNA_pol_sigma70_r2"/>
</dbReference>
<evidence type="ECO:0000256" key="4">
    <source>
        <dbReference type="ARBA" id="ARBA00023125"/>
    </source>
</evidence>
<dbReference type="InterPro" id="IPR013325">
    <property type="entry name" value="RNA_pol_sigma_r2"/>
</dbReference>
<evidence type="ECO:0000259" key="7">
    <source>
        <dbReference type="Pfam" id="PF08281"/>
    </source>
</evidence>
<evidence type="ECO:0000313" key="9">
    <source>
        <dbReference type="Proteomes" id="UP000272464"/>
    </source>
</evidence>
<keyword evidence="3" id="KW-0731">Sigma factor</keyword>
<keyword evidence="2" id="KW-0805">Transcription regulation</keyword>